<feature type="compositionally biased region" description="Basic and acidic residues" evidence="4">
    <location>
        <begin position="154"/>
        <end position="168"/>
    </location>
</feature>
<evidence type="ECO:0000256" key="1">
    <source>
        <dbReference type="ARBA" id="ARBA00022737"/>
    </source>
</evidence>
<reference evidence="5 6" key="1">
    <citation type="submission" date="2024-10" db="EMBL/GenBank/DDBJ databases">
        <title>Updated reference genomes for cyclostephanoid diatoms.</title>
        <authorList>
            <person name="Roberts W.R."/>
            <person name="Alverson A.J."/>
        </authorList>
    </citation>
    <scope>NUCLEOTIDE SEQUENCE [LARGE SCALE GENOMIC DNA]</scope>
    <source>
        <strain evidence="5 6">AJA232-27</strain>
    </source>
</reference>
<dbReference type="Pfam" id="PF13374">
    <property type="entry name" value="TPR_10"/>
    <property type="match status" value="2"/>
</dbReference>
<organism evidence="5 6">
    <name type="scientific">Discostella pseudostelligera</name>
    <dbReference type="NCBI Taxonomy" id="259834"/>
    <lineage>
        <taxon>Eukaryota</taxon>
        <taxon>Sar</taxon>
        <taxon>Stramenopiles</taxon>
        <taxon>Ochrophyta</taxon>
        <taxon>Bacillariophyta</taxon>
        <taxon>Coscinodiscophyceae</taxon>
        <taxon>Thalassiosirophycidae</taxon>
        <taxon>Stephanodiscales</taxon>
        <taxon>Stephanodiscaceae</taxon>
        <taxon>Discostella</taxon>
    </lineage>
</organism>
<accession>A0ABD3MCD4</accession>
<dbReference type="Pfam" id="PF13181">
    <property type="entry name" value="TPR_8"/>
    <property type="match status" value="1"/>
</dbReference>
<dbReference type="EMBL" id="JALLBG020000147">
    <property type="protein sequence ID" value="KAL3761765.1"/>
    <property type="molecule type" value="Genomic_DNA"/>
</dbReference>
<dbReference type="SUPFAM" id="SSF48452">
    <property type="entry name" value="TPR-like"/>
    <property type="match status" value="5"/>
</dbReference>
<feature type="compositionally biased region" description="Low complexity" evidence="4">
    <location>
        <begin position="244"/>
        <end position="255"/>
    </location>
</feature>
<evidence type="ECO:0000256" key="2">
    <source>
        <dbReference type="ARBA" id="ARBA00022803"/>
    </source>
</evidence>
<protein>
    <recommendedName>
        <fullName evidence="7">Nephrocystin-3</fullName>
    </recommendedName>
</protein>
<dbReference type="InterPro" id="IPR011990">
    <property type="entry name" value="TPR-like_helical_dom_sf"/>
</dbReference>
<feature type="compositionally biased region" description="Low complexity" evidence="4">
    <location>
        <begin position="282"/>
        <end position="297"/>
    </location>
</feature>
<feature type="repeat" description="TPR" evidence="3">
    <location>
        <begin position="1451"/>
        <end position="1484"/>
    </location>
</feature>
<evidence type="ECO:0000313" key="5">
    <source>
        <dbReference type="EMBL" id="KAL3761765.1"/>
    </source>
</evidence>
<feature type="compositionally biased region" description="Low complexity" evidence="4">
    <location>
        <begin position="263"/>
        <end position="274"/>
    </location>
</feature>
<feature type="region of interest" description="Disordered" evidence="4">
    <location>
        <begin position="153"/>
        <end position="174"/>
    </location>
</feature>
<dbReference type="Pfam" id="PF13424">
    <property type="entry name" value="TPR_12"/>
    <property type="match status" value="3"/>
</dbReference>
<evidence type="ECO:0000256" key="3">
    <source>
        <dbReference type="PROSITE-ProRule" id="PRU00339"/>
    </source>
</evidence>
<comment type="caution">
    <text evidence="5">The sequence shown here is derived from an EMBL/GenBank/DDBJ whole genome shotgun (WGS) entry which is preliminary data.</text>
</comment>
<dbReference type="PROSITE" id="PS50005">
    <property type="entry name" value="TPR"/>
    <property type="match status" value="5"/>
</dbReference>
<keyword evidence="2 3" id="KW-0802">TPR repeat</keyword>
<evidence type="ECO:0000256" key="4">
    <source>
        <dbReference type="SAM" id="MobiDB-lite"/>
    </source>
</evidence>
<dbReference type="PANTHER" id="PTHR45641">
    <property type="entry name" value="TETRATRICOPEPTIDE REPEAT PROTEIN (AFU_ORTHOLOGUE AFUA_6G03870)"/>
    <property type="match status" value="1"/>
</dbReference>
<dbReference type="Gene3D" id="1.20.58.2190">
    <property type="match status" value="1"/>
</dbReference>
<keyword evidence="1" id="KW-0677">Repeat</keyword>
<dbReference type="SMART" id="SM00028">
    <property type="entry name" value="TPR"/>
    <property type="match status" value="18"/>
</dbReference>
<feature type="repeat" description="TPR" evidence="3">
    <location>
        <begin position="1534"/>
        <end position="1567"/>
    </location>
</feature>
<evidence type="ECO:0000313" key="6">
    <source>
        <dbReference type="Proteomes" id="UP001530293"/>
    </source>
</evidence>
<dbReference type="PANTHER" id="PTHR45641:SF19">
    <property type="entry name" value="NEPHROCYSTIN-3"/>
    <property type="match status" value="1"/>
</dbReference>
<feature type="repeat" description="TPR" evidence="3">
    <location>
        <begin position="1787"/>
        <end position="1820"/>
    </location>
</feature>
<feature type="region of interest" description="Disordered" evidence="4">
    <location>
        <begin position="241"/>
        <end position="297"/>
    </location>
</feature>
<dbReference type="Gene3D" id="1.25.40.10">
    <property type="entry name" value="Tetratricopeptide repeat domain"/>
    <property type="match status" value="6"/>
</dbReference>
<dbReference type="InterPro" id="IPR019734">
    <property type="entry name" value="TPR_rpt"/>
</dbReference>
<gene>
    <name evidence="5" type="ORF">ACHAWU_001281</name>
</gene>
<keyword evidence="6" id="KW-1185">Reference proteome</keyword>
<evidence type="ECO:0008006" key="7">
    <source>
        <dbReference type="Google" id="ProtNLM"/>
    </source>
</evidence>
<sequence length="2093" mass="233009">MLPDDDGHTTDFSPSLIKLSRSLAAASTTSPATAVSKSPPHKLCILTLLRILDNILLDINTPHDQKNARIRKIKTTGPFHDRAGQYEGSIDFLIECCGFERTTNIQLKLVNDNPSRLMSSRNELVRFSVERLGLLESKLPDCPVLDMVIASTQDQRRESETVETKLDPTNDNADQTYNNCDSGIIDEGDCATSLEVTSGQGVCGSVAMKSTVDHYDSSVASNGINDGAGQQIQPSNDEIMPTLQQQQQQQQQQMQQKRHQADHVPQQQHQLPLQEPDEQPTPEDVPSQPILSSSDSMSSLLEEIENELNDDNAFFLDGYTSSGHDHGGIVGEEEVATMIDEQLPMQDTVFTTTGSFMEEFLQTTTTLTYEGKDETLSATLEGIKVSSLDMSNRVRLEQTKHVEEEDVVIGNTTIASAQGDIHYTEINDTKIVDAIRIDDPVALDLPEMVEELLTMQSQNDETTLPQSVACGDSVDLCTKSEATTIEDGTADVLHFHEHNNSASDLLVDLESNNLLNGKSITVSTSLQLQQELIRETNDGNHPLIDKRLNIDKIYDEQPMSDCNGLPYGGDDLTMQIEKGFIDNDNAANFQPTPTSQLKDNDYSSLFKQIPHPDGEFFSASDNEDIIQYRLGFELCHSALFSIWLGDTMSGTDARSHRKRSEWSTWANPCAGLTNLNVHKRSEIEAESITDVQSSLACRRPIILVPLDVAFASWACILHLKPDDDIANDGPSISSDGLSAGKIYSWIVSNHRQLSVIDDNIPPSQDSILSKRDHSDFIGICNFVCKSLRDIGLIDLYSANILEGVSDDSTLYIGVEGVDYTIPKFDDSVMLRKCHGVLSRLLYPRILNELGLLHKNDRAHLSTNPDLLCWYSCHYLVKHMIESDQVLIAKRLLLDTRFIQLRMQYMDCLVGTYAHCRDCARLSFGLSHAKKYELTEEDSPRVSFGAFADGIEDLDSKFTDIQKNDVAGWNEDHLKILCSISSVLRGKVGEISSHAGFLRSEGNELKKDVGRAMQMIGEFIGDIGPYHVQEMEHYEEAFRLLTEAHGDDQNHKSVSDILKCYEQSLRIYKVTTGSEHQCVAQVLHNIGIIYHSLGNNAIALKCFNKSLSIRLLQLNERDISLADSYCWIGKIHREEKRFSKAHENFVAAHQIKVAILGAGHIESAEVLQNIGIVCDDLGLCSQSLSCFRKVLFIRLATVSGANDVNGNNDVCETLDCIANVYRAKGERQKALLFFEQCLRRRVRIVHAALSDKGQVALLLRTYEDVIALTRTQAKENYDDQRKLGTLYLDIGKLYDQQLNKRSRALTFMQKALQIFKQGKDYKLIGNTLSMIGGVHVKRSAHQKAIKCFNDSLVMQKMTSETKETTEIADTLHNIGNCEAKMGNFENSLSAFQEAMRMKKKIYPAEHLSISKTEHCAGLVMSQLGNLGEAQKLFLSSLNARRAMLGHDHLDVSFSLHSLGKIYFFQDKADDAIACLEEALNIKKSKLPDKHMSLAETLHLLGSLYNKKGTYAPAIPLLNSALVAYRGRRDCEIMKSDVLDLLGSAYAKIGDTDNAILSYEHSLKIKQSVVGEETIPCANVLMEIGKLKYLNNDDDGALAAFKEVKTIHKKTYNKNHLKNADLLIQVGLIQERLDNDDLALRCFVEALKIRRNLLEQSHRDIAAAIVCVGRLYQGKCDHVNAITSFQDAIKIYQGNDGDNESHECGSVSRLLGLSQLAIGESDSAIASLEFCLDGRARTFGTESKEWAEAAYSLGVAKSEAGLHDDAISLLEQFVLLQKNCDYSDLQSLASALLSLGKIFVNKRKVDNAMACFDEALGFMKQSNDDQGASEVLYQIGSIRESKKQYLESLVCYEESLKLRISAVGEDEATADIVSRIGELHRMRGHFGLASEKFTLALDMYKCAVGESHLSVANTYHSLGYVCDAMDDAPKSMQNHKEGLSVRKLILGGNHVLVASSLDDIAGMYQKQNEHQKALRCLKEALRIRRLQLRDDDIEISKTLFGMGIVFAAINDKENAAECYKTSLEISSRADSHPKLEAQTLHQIGCLEAAKCNYREALHNWRTCLSKYRESGLRDDHYMVACTLGNIEMAENVLRT</sequence>
<feature type="repeat" description="TPR" evidence="3">
    <location>
        <begin position="1367"/>
        <end position="1400"/>
    </location>
</feature>
<proteinExistence type="predicted"/>
<name>A0ABD3MCD4_9STRA</name>
<dbReference type="Proteomes" id="UP001530293">
    <property type="component" value="Unassembled WGS sequence"/>
</dbReference>
<feature type="repeat" description="TPR" evidence="3">
    <location>
        <begin position="1994"/>
        <end position="2027"/>
    </location>
</feature>